<keyword evidence="8" id="KW-0378">Hydrolase</keyword>
<dbReference type="GO" id="GO:0005524">
    <property type="term" value="F:ATP binding"/>
    <property type="evidence" value="ECO:0007669"/>
    <property type="project" value="InterPro"/>
</dbReference>
<dbReference type="InterPro" id="IPR002099">
    <property type="entry name" value="MutL/Mlh/PMS"/>
</dbReference>
<dbReference type="PROSITE" id="PS00058">
    <property type="entry name" value="DNA_MISMATCH_REPAIR_1"/>
    <property type="match status" value="1"/>
</dbReference>
<dbReference type="Pfam" id="PF13589">
    <property type="entry name" value="HATPase_c_3"/>
    <property type="match status" value="1"/>
</dbReference>
<dbReference type="GO" id="GO:0140664">
    <property type="term" value="F:ATP-dependent DNA damage sensor activity"/>
    <property type="evidence" value="ECO:0007669"/>
    <property type="project" value="InterPro"/>
</dbReference>
<dbReference type="SUPFAM" id="SSF55874">
    <property type="entry name" value="ATPase domain of HSP90 chaperone/DNA topoisomerase II/histidine kinase"/>
    <property type="match status" value="1"/>
</dbReference>
<proteinExistence type="inferred from homology"/>
<dbReference type="InterPro" id="IPR020568">
    <property type="entry name" value="Ribosomal_Su5_D2-typ_SF"/>
</dbReference>
<evidence type="ECO:0000259" key="6">
    <source>
        <dbReference type="SMART" id="SM00853"/>
    </source>
</evidence>
<evidence type="ECO:0000256" key="5">
    <source>
        <dbReference type="SAM" id="MobiDB-lite"/>
    </source>
</evidence>
<dbReference type="SUPFAM" id="SSF118116">
    <property type="entry name" value="DNA mismatch repair protein MutL"/>
    <property type="match status" value="1"/>
</dbReference>
<dbReference type="InterPro" id="IPR042120">
    <property type="entry name" value="MutL_C_dimsub"/>
</dbReference>
<dbReference type="InterPro" id="IPR036890">
    <property type="entry name" value="HATPase_C_sf"/>
</dbReference>
<feature type="region of interest" description="Disordered" evidence="5">
    <location>
        <begin position="354"/>
        <end position="382"/>
    </location>
</feature>
<organism evidence="8 9">
    <name type="scientific">Paenibacillus psychroresistens</name>
    <dbReference type="NCBI Taxonomy" id="1778678"/>
    <lineage>
        <taxon>Bacteria</taxon>
        <taxon>Bacillati</taxon>
        <taxon>Bacillota</taxon>
        <taxon>Bacilli</taxon>
        <taxon>Bacillales</taxon>
        <taxon>Paenibacillaceae</taxon>
        <taxon>Paenibacillus</taxon>
    </lineage>
</organism>
<dbReference type="CDD" id="cd00782">
    <property type="entry name" value="MutL_Trans"/>
    <property type="match status" value="1"/>
</dbReference>
<keyword evidence="8" id="KW-0540">Nuclease</keyword>
<dbReference type="GO" id="GO:0004519">
    <property type="term" value="F:endonuclease activity"/>
    <property type="evidence" value="ECO:0007669"/>
    <property type="project" value="UniProtKB-KW"/>
</dbReference>
<dbReference type="InterPro" id="IPR014790">
    <property type="entry name" value="MutL_C"/>
</dbReference>
<dbReference type="InterPro" id="IPR037198">
    <property type="entry name" value="MutL_C_sf"/>
</dbReference>
<dbReference type="EMBL" id="CP034235">
    <property type="protein sequence ID" value="QGQ96719.1"/>
    <property type="molecule type" value="Genomic_DNA"/>
</dbReference>
<dbReference type="GO" id="GO:0032300">
    <property type="term" value="C:mismatch repair complex"/>
    <property type="evidence" value="ECO:0007669"/>
    <property type="project" value="InterPro"/>
</dbReference>
<dbReference type="Gene3D" id="3.30.230.10">
    <property type="match status" value="1"/>
</dbReference>
<evidence type="ECO:0000313" key="8">
    <source>
        <dbReference type="EMBL" id="QGQ96719.1"/>
    </source>
</evidence>
<evidence type="ECO:0000256" key="1">
    <source>
        <dbReference type="ARBA" id="ARBA00006082"/>
    </source>
</evidence>
<dbReference type="AlphaFoldDB" id="A0A6B8RL06"/>
<dbReference type="FunFam" id="3.30.565.10:FF:000003">
    <property type="entry name" value="DNA mismatch repair endonuclease MutL"/>
    <property type="match status" value="1"/>
</dbReference>
<feature type="compositionally biased region" description="Low complexity" evidence="5">
    <location>
        <begin position="366"/>
        <end position="378"/>
    </location>
</feature>
<dbReference type="InterPro" id="IPR013507">
    <property type="entry name" value="DNA_mismatch_S5_2-like"/>
</dbReference>
<dbReference type="OrthoDB" id="9763467at2"/>
<dbReference type="Gene3D" id="3.30.1540.20">
    <property type="entry name" value="MutL, C-terminal domain, dimerisation subdomain"/>
    <property type="match status" value="1"/>
</dbReference>
<accession>A0A6B8RL06</accession>
<dbReference type="NCBIfam" id="TIGR00585">
    <property type="entry name" value="mutl"/>
    <property type="match status" value="1"/>
</dbReference>
<dbReference type="GO" id="GO:0016887">
    <property type="term" value="F:ATP hydrolysis activity"/>
    <property type="evidence" value="ECO:0007669"/>
    <property type="project" value="InterPro"/>
</dbReference>
<dbReference type="Pfam" id="PF08676">
    <property type="entry name" value="MutL_C"/>
    <property type="match status" value="1"/>
</dbReference>
<evidence type="ECO:0000259" key="7">
    <source>
        <dbReference type="SMART" id="SM01340"/>
    </source>
</evidence>
<dbReference type="InterPro" id="IPR038973">
    <property type="entry name" value="MutL/Mlh/Pms-like"/>
</dbReference>
<keyword evidence="9" id="KW-1185">Reference proteome</keyword>
<dbReference type="PANTHER" id="PTHR10073:SF12">
    <property type="entry name" value="DNA MISMATCH REPAIR PROTEIN MLH1"/>
    <property type="match status" value="1"/>
</dbReference>
<dbReference type="Proteomes" id="UP000426246">
    <property type="component" value="Chromosome"/>
</dbReference>
<dbReference type="SMART" id="SM01340">
    <property type="entry name" value="DNA_mis_repair"/>
    <property type="match status" value="1"/>
</dbReference>
<dbReference type="InterPro" id="IPR042121">
    <property type="entry name" value="MutL_C_regsub"/>
</dbReference>
<name>A0A6B8RL06_9BACL</name>
<evidence type="ECO:0000313" key="9">
    <source>
        <dbReference type="Proteomes" id="UP000426246"/>
    </source>
</evidence>
<comment type="function">
    <text evidence="4">This protein is involved in the repair of mismatches in DNA. It is required for dam-dependent methyl-directed DNA mismatch repair. May act as a 'molecular matchmaker', a protein that promotes the formation of a stable complex between two or more DNA-binding proteins in an ATP-dependent manner without itself being part of a final effector complex.</text>
</comment>
<dbReference type="NCBIfam" id="NF000950">
    <property type="entry name" value="PRK00095.1-3"/>
    <property type="match status" value="1"/>
</dbReference>
<keyword evidence="2 4" id="KW-0227">DNA damage</keyword>
<keyword evidence="3 4" id="KW-0234">DNA repair</keyword>
<feature type="compositionally biased region" description="Polar residues" evidence="5">
    <location>
        <begin position="356"/>
        <end position="365"/>
    </location>
</feature>
<dbReference type="SUPFAM" id="SSF54211">
    <property type="entry name" value="Ribosomal protein S5 domain 2-like"/>
    <property type="match status" value="1"/>
</dbReference>
<dbReference type="Pfam" id="PF01119">
    <property type="entry name" value="DNA_mis_repair"/>
    <property type="match status" value="1"/>
</dbReference>
<dbReference type="RefSeq" id="WP_155701792.1">
    <property type="nucleotide sequence ID" value="NZ_CP034235.1"/>
</dbReference>
<dbReference type="KEGG" id="ppsc:EHS13_18455"/>
<feature type="domain" description="MutL C-terminal dimerisation" evidence="6">
    <location>
        <begin position="440"/>
        <end position="583"/>
    </location>
</feature>
<dbReference type="InterPro" id="IPR014762">
    <property type="entry name" value="DNA_mismatch_repair_CS"/>
</dbReference>
<comment type="similarity">
    <text evidence="1 4">Belongs to the DNA mismatch repair MutL/HexB family.</text>
</comment>
<keyword evidence="8" id="KW-0255">Endonuclease</keyword>
<evidence type="ECO:0000256" key="2">
    <source>
        <dbReference type="ARBA" id="ARBA00022763"/>
    </source>
</evidence>
<feature type="domain" description="DNA mismatch repair protein S5" evidence="7">
    <location>
        <begin position="209"/>
        <end position="327"/>
    </location>
</feature>
<dbReference type="Gene3D" id="3.30.1370.100">
    <property type="entry name" value="MutL, C-terminal domain, regulatory subdomain"/>
    <property type="match status" value="1"/>
</dbReference>
<dbReference type="CDD" id="cd16926">
    <property type="entry name" value="HATPase_MutL-MLH-PMS-like"/>
    <property type="match status" value="1"/>
</dbReference>
<evidence type="ECO:0000256" key="3">
    <source>
        <dbReference type="ARBA" id="ARBA00023204"/>
    </source>
</evidence>
<dbReference type="GO" id="GO:0030983">
    <property type="term" value="F:mismatched DNA binding"/>
    <property type="evidence" value="ECO:0007669"/>
    <property type="project" value="InterPro"/>
</dbReference>
<evidence type="ECO:0000256" key="4">
    <source>
        <dbReference type="HAMAP-Rule" id="MF_00149"/>
    </source>
</evidence>
<dbReference type="Gene3D" id="3.30.565.10">
    <property type="entry name" value="Histidine kinase-like ATPase, C-terminal domain"/>
    <property type="match status" value="1"/>
</dbReference>
<protein>
    <recommendedName>
        <fullName evidence="4">DNA mismatch repair protein MutL</fullName>
    </recommendedName>
</protein>
<gene>
    <name evidence="4 8" type="primary">mutL</name>
    <name evidence="8" type="ORF">EHS13_18455</name>
</gene>
<dbReference type="GO" id="GO:0006298">
    <property type="term" value="P:mismatch repair"/>
    <property type="evidence" value="ECO:0007669"/>
    <property type="project" value="UniProtKB-UniRule"/>
</dbReference>
<reference evidence="9" key="1">
    <citation type="submission" date="2018-11" db="EMBL/GenBank/DDBJ databases">
        <title>Complete genome sequence of Paenibacillus sp. ML311-T8.</title>
        <authorList>
            <person name="Nam Y.-D."/>
            <person name="Kang J."/>
            <person name="Chung W.-H."/>
            <person name="Park Y.S."/>
        </authorList>
    </citation>
    <scope>NUCLEOTIDE SEQUENCE [LARGE SCALE GENOMIC DNA]</scope>
    <source>
        <strain evidence="9">ML311-T8</strain>
    </source>
</reference>
<dbReference type="SMART" id="SM00853">
    <property type="entry name" value="MutL_C"/>
    <property type="match status" value="1"/>
</dbReference>
<sequence>MGIIHVLDDHIANQIAAGEVVERPSSVVKELVENSVDAGSTTIDVTIEEGGLQLIRVVDNGSGIEQDDCELAFFRHATSKINSGKELFQIRTLGFRGEALPSIAAVSKVECTTSTTKNGLGRTLIIEGGTVRSFVEAAARQGTDFKVRELFYNTPARLKYMKTIQTELGNVSDYIYRLAMAHPQIAFTLRHNDNLLLQTLGNGDLLQVIAAVYGSTSAKQLIPVQEESLDYTVQGYVSKPEWTRANRSGITTIINGRYIRNFALAQTILHAYHTYLPINRYPVAVLHITMDPSLLDVNVHPSKLEVRFSKEPELLACLVKTIEDGLKKVNLIPQGGQQRKLDKPAVVQEQMELYRPTTTPNSQAPSRSVPSSTALSSSTPNNYSFPKPTIDFTRAKVNEYVPMPAPERKSVPYDAVQRLMQPAVELEQPIKLPSFPELTPIGQLHGTYIVAQNELGLFLIDQHAAHERIHYEYYYEQFGHPADASQQLLVPITLDFTPTDAAMLKLKLDIFVQAGVYIEHFGGQSFIVRAYPHWFPAGEEQAIIEEMAEWILAEKKAIDLTKIREKAAIMCSCKASIKANQFQTIAEMEALLERLGACKVPYTCPHGRPIVVSFSTHELEKMFKRVM</sequence>
<dbReference type="HAMAP" id="MF_00149">
    <property type="entry name" value="DNA_mis_repair"/>
    <property type="match status" value="1"/>
</dbReference>
<dbReference type="InterPro" id="IPR020667">
    <property type="entry name" value="DNA_mismatch_repair_MutL"/>
</dbReference>
<dbReference type="InterPro" id="IPR014721">
    <property type="entry name" value="Ribsml_uS5_D2-typ_fold_subgr"/>
</dbReference>
<dbReference type="PANTHER" id="PTHR10073">
    <property type="entry name" value="DNA MISMATCH REPAIR PROTEIN MLH, PMS, MUTL"/>
    <property type="match status" value="1"/>
</dbReference>